<proteinExistence type="predicted"/>
<dbReference type="PROSITE" id="PS50222">
    <property type="entry name" value="EF_HAND_2"/>
    <property type="match status" value="1"/>
</dbReference>
<sequence>MKHFEVKAKTPVLLSQTNQTSHSATKGVNDFTCNRRQRTLYFYGSRKNLTLTSCPSWQPCLSSQENVFKKCMLKNSAMCKAVPYYTTFVSGATLWDRGISHPAHNRHHERPSLLCPRFTAHMKISPGNLESPQMLSTKFRGFPVKQISQNKKNFPTQRNTWRDSVCFRRGQKQVVQTNIPIHREYKVPKLPPPSLASSEEDLAEAIVHTPTPSVRNQETPLTQTIGTEEKKEEPELLWTNTEIDKDTELDELDKLRNSVSPLLSETEHTPSDFSRLTSSIKSNQTLFSFERETDWSDTELEAASSSSQTSYQPILHTSSLLVASGYCSGFLSPSLNSSSYHGTANILQASSYSVKKCSGQTPSFVEIWHDRLLHHWPVLPPISPQRACSDITCEVRSQTSKLSSGTQDAFNELEGINPRTGCSLSQHDEGNSSEEDLSDLSELSKRAASLNIGCVSEDESLAEIRLSLLDHQNWEKTGQDEGIQNDVEEWCNASEDVLGYKMKNIIGSAALDANGFLLHLAPAFLKENKTSDTYSNNGIADQQSIYTMTVGMKSPNTLRNEENSFSTTELHPNTDLEIKSSIAGASLVEDCCLFPQLTGLNETESKLESRDPLSVGHMHKAQHDTVLKEPAEESNKDMDGCCIGDKRPGESKTPSHANRGRPSKLDHTILLGMEHQRKAEGRQAQALHIYSKLQETQIPAFRAPETRTISNFEDFDFLAKYCIFSQEKLAKYKRAFEAVDTDGDGYLNCLQVLTALKETVPSDALTDAEELYVYRILEIVDYYVTDGLTDLRLFAVMASLAQKIAALDNFMRALIGRMDFKALELKMYNARELFLWNIDSHSSSITVDQLLVELKAGGISEEHEKAVQRELRHIQNLDLLDFLTYLPLFVLTHNSVIANPLDDSRTI</sequence>
<dbReference type="Gene3D" id="1.10.238.10">
    <property type="entry name" value="EF-hand"/>
    <property type="match status" value="1"/>
</dbReference>
<dbReference type="Proteomes" id="UP000297703">
    <property type="component" value="Unassembled WGS sequence"/>
</dbReference>
<feature type="domain" description="EF-hand" evidence="2">
    <location>
        <begin position="727"/>
        <end position="762"/>
    </location>
</feature>
<dbReference type="SUPFAM" id="SSF47473">
    <property type="entry name" value="EF-hand"/>
    <property type="match status" value="1"/>
</dbReference>
<name>A0A4D9EDZ9_9SAUR</name>
<feature type="compositionally biased region" description="Basic and acidic residues" evidence="1">
    <location>
        <begin position="621"/>
        <end position="650"/>
    </location>
</feature>
<dbReference type="AlphaFoldDB" id="A0A4D9EDZ9"/>
<comment type="caution">
    <text evidence="3">The sequence shown here is derived from an EMBL/GenBank/DDBJ whole genome shotgun (WGS) entry which is preliminary data.</text>
</comment>
<evidence type="ECO:0000313" key="4">
    <source>
        <dbReference type="Proteomes" id="UP000297703"/>
    </source>
</evidence>
<feature type="region of interest" description="Disordered" evidence="1">
    <location>
        <begin position="616"/>
        <end position="663"/>
    </location>
</feature>
<keyword evidence="4" id="KW-1185">Reference proteome</keyword>
<feature type="region of interest" description="Disordered" evidence="1">
    <location>
        <begin position="421"/>
        <end position="440"/>
    </location>
</feature>
<organism evidence="3 4">
    <name type="scientific">Platysternon megacephalum</name>
    <name type="common">big-headed turtle</name>
    <dbReference type="NCBI Taxonomy" id="55544"/>
    <lineage>
        <taxon>Eukaryota</taxon>
        <taxon>Metazoa</taxon>
        <taxon>Chordata</taxon>
        <taxon>Craniata</taxon>
        <taxon>Vertebrata</taxon>
        <taxon>Euteleostomi</taxon>
        <taxon>Archelosauria</taxon>
        <taxon>Testudinata</taxon>
        <taxon>Testudines</taxon>
        <taxon>Cryptodira</taxon>
        <taxon>Durocryptodira</taxon>
        <taxon>Testudinoidea</taxon>
        <taxon>Platysternidae</taxon>
        <taxon>Platysternon</taxon>
    </lineage>
</organism>
<reference evidence="3 4" key="2">
    <citation type="submission" date="2019-04" db="EMBL/GenBank/DDBJ databases">
        <title>The genome sequence of big-headed turtle.</title>
        <authorList>
            <person name="Gong S."/>
        </authorList>
    </citation>
    <scope>NUCLEOTIDE SEQUENCE [LARGE SCALE GENOMIC DNA]</scope>
    <source>
        <strain evidence="3">DO16091913</strain>
        <tissue evidence="3">Muscle</tissue>
    </source>
</reference>
<dbReference type="STRING" id="55544.A0A4D9EDZ9"/>
<dbReference type="EMBL" id="QXTE01000129">
    <property type="protein sequence ID" value="TFK04764.1"/>
    <property type="molecule type" value="Genomic_DNA"/>
</dbReference>
<dbReference type="InterPro" id="IPR011992">
    <property type="entry name" value="EF-hand-dom_pair"/>
</dbReference>
<reference evidence="3 4" key="1">
    <citation type="submission" date="2019-04" db="EMBL/GenBank/DDBJ databases">
        <title>Draft genome of the big-headed turtle Platysternon megacephalum.</title>
        <authorList>
            <person name="Gong S."/>
        </authorList>
    </citation>
    <scope>NUCLEOTIDE SEQUENCE [LARGE SCALE GENOMIC DNA]</scope>
    <source>
        <strain evidence="3">DO16091913</strain>
        <tissue evidence="3">Muscle</tissue>
    </source>
</reference>
<gene>
    <name evidence="3" type="ORF">DR999_PMT12722</name>
</gene>
<accession>A0A4D9EDZ9</accession>
<evidence type="ECO:0000256" key="1">
    <source>
        <dbReference type="SAM" id="MobiDB-lite"/>
    </source>
</evidence>
<evidence type="ECO:0000259" key="2">
    <source>
        <dbReference type="PROSITE" id="PS50222"/>
    </source>
</evidence>
<dbReference type="PANTHER" id="PTHR35538:SF6">
    <property type="entry name" value="EF-HAND DOMAIN-CONTAINING PROTEIN"/>
    <property type="match status" value="1"/>
</dbReference>
<dbReference type="PANTHER" id="PTHR35538">
    <property type="entry name" value="LIG_CHAN-GLU_BD DOMAIN-CONTAINING PROTEIN"/>
    <property type="match status" value="1"/>
</dbReference>
<dbReference type="OrthoDB" id="2121618at2759"/>
<dbReference type="InterPro" id="IPR002048">
    <property type="entry name" value="EF_hand_dom"/>
</dbReference>
<dbReference type="GO" id="GO:0005509">
    <property type="term" value="F:calcium ion binding"/>
    <property type="evidence" value="ECO:0007669"/>
    <property type="project" value="InterPro"/>
</dbReference>
<protein>
    <submittedName>
        <fullName evidence="3">Protein FAM110C</fullName>
    </submittedName>
</protein>
<evidence type="ECO:0000313" key="3">
    <source>
        <dbReference type="EMBL" id="TFK04764.1"/>
    </source>
</evidence>